<dbReference type="CDD" id="cd05233">
    <property type="entry name" value="SDR_c"/>
    <property type="match status" value="1"/>
</dbReference>
<gene>
    <name evidence="2" type="ORF">GCU56_00915</name>
</gene>
<dbReference type="AlphaFoldDB" id="A0A7K3VUW3"/>
<sequence>MGQLDGRVALVTGGESGIGLATARLFVREGARVALVGLQEDALAAAVEELGAGAATAATADVTDEAAVRDAVEAAYADLGRLDVLVSNAGISGASSPIVDYPSDVFARTLAVHVGGAFHVLKHGLPRLTDGGSVIIVSSVTGLRGFPGSSAYVAAKHGQVGLMRSAAKEVAGRRIRVNTLHPGPTSTPFQDAIEMAATGLPRDQAAAAFDAMIPLGRHTTTDEIAQAALYLASDASAMVTGTTVAIDGGLSG</sequence>
<dbReference type="EMBL" id="JAAGWF010000002">
    <property type="protein sequence ID" value="NEK56435.1"/>
    <property type="molecule type" value="Genomic_DNA"/>
</dbReference>
<dbReference type="InterPro" id="IPR036291">
    <property type="entry name" value="NAD(P)-bd_dom_sf"/>
</dbReference>
<dbReference type="Proteomes" id="UP000470246">
    <property type="component" value="Unassembled WGS sequence"/>
</dbReference>
<dbReference type="InterPro" id="IPR002347">
    <property type="entry name" value="SDR_fam"/>
</dbReference>
<dbReference type="PANTHER" id="PTHR42820:SF1">
    <property type="entry name" value="SHORT-CHAIN DEHYDROGENASE_REDUCTASE FAMILY PROTEIN"/>
    <property type="match status" value="1"/>
</dbReference>
<dbReference type="PANTHER" id="PTHR42820">
    <property type="entry name" value="SHORT-CHAIN DEHYDROGENASE REDUCTASE"/>
    <property type="match status" value="1"/>
</dbReference>
<comment type="caution">
    <text evidence="2">The sequence shown here is derived from an EMBL/GenBank/DDBJ whole genome shotgun (WGS) entry which is preliminary data.</text>
</comment>
<dbReference type="Pfam" id="PF13561">
    <property type="entry name" value="adh_short_C2"/>
    <property type="match status" value="1"/>
</dbReference>
<dbReference type="GO" id="GO:0016491">
    <property type="term" value="F:oxidoreductase activity"/>
    <property type="evidence" value="ECO:0007669"/>
    <property type="project" value="UniProtKB-KW"/>
</dbReference>
<evidence type="ECO:0000313" key="3">
    <source>
        <dbReference type="Proteomes" id="UP000470246"/>
    </source>
</evidence>
<evidence type="ECO:0000256" key="1">
    <source>
        <dbReference type="ARBA" id="ARBA00023002"/>
    </source>
</evidence>
<organism evidence="2 3">
    <name type="scientific">Geodermatophilus sabuli</name>
    <dbReference type="NCBI Taxonomy" id="1564158"/>
    <lineage>
        <taxon>Bacteria</taxon>
        <taxon>Bacillati</taxon>
        <taxon>Actinomycetota</taxon>
        <taxon>Actinomycetes</taxon>
        <taxon>Geodermatophilales</taxon>
        <taxon>Geodermatophilaceae</taxon>
        <taxon>Geodermatophilus</taxon>
    </lineage>
</organism>
<proteinExistence type="predicted"/>
<keyword evidence="1" id="KW-0560">Oxidoreductase</keyword>
<evidence type="ECO:0000313" key="2">
    <source>
        <dbReference type="EMBL" id="NEK56435.1"/>
    </source>
</evidence>
<dbReference type="FunFam" id="3.40.50.720:FF:000084">
    <property type="entry name" value="Short-chain dehydrogenase reductase"/>
    <property type="match status" value="1"/>
</dbReference>
<dbReference type="Gene3D" id="3.40.50.720">
    <property type="entry name" value="NAD(P)-binding Rossmann-like Domain"/>
    <property type="match status" value="1"/>
</dbReference>
<protein>
    <submittedName>
        <fullName evidence="2">SDR family oxidoreductase</fullName>
    </submittedName>
</protein>
<keyword evidence="3" id="KW-1185">Reference proteome</keyword>
<accession>A0A7K3VUW3</accession>
<dbReference type="RefSeq" id="WP_163479624.1">
    <property type="nucleotide sequence ID" value="NZ_JAAGWF010000002.1"/>
</dbReference>
<dbReference type="SUPFAM" id="SSF51735">
    <property type="entry name" value="NAD(P)-binding Rossmann-fold domains"/>
    <property type="match status" value="1"/>
</dbReference>
<name>A0A7K3VUW3_9ACTN</name>
<dbReference type="PRINTS" id="PR00081">
    <property type="entry name" value="GDHRDH"/>
</dbReference>
<dbReference type="PRINTS" id="PR00080">
    <property type="entry name" value="SDRFAMILY"/>
</dbReference>
<reference evidence="2 3" key="1">
    <citation type="submission" date="2020-02" db="EMBL/GenBank/DDBJ databases">
        <title>Geodermatophilus sabuli CPCC 205279 I12A-02694.</title>
        <authorList>
            <person name="Jiang Z."/>
        </authorList>
    </citation>
    <scope>NUCLEOTIDE SEQUENCE [LARGE SCALE GENOMIC DNA]</scope>
    <source>
        <strain evidence="2 3">I12A-02694</strain>
    </source>
</reference>